<dbReference type="InterPro" id="IPR028939">
    <property type="entry name" value="P5C_Rdtase_cat_N"/>
</dbReference>
<dbReference type="PIRSF" id="PIRSF036577">
    <property type="entry name" value="PDH_ADH_plant"/>
    <property type="match status" value="1"/>
</dbReference>
<dbReference type="PANTHER" id="PTHR43207">
    <property type="entry name" value="AROGENATE DEHYDROGENASE-RELATED"/>
    <property type="match status" value="1"/>
</dbReference>
<dbReference type="Gene3D" id="3.40.50.720">
    <property type="entry name" value="NAD(P)-binding Rossmann-like Domain"/>
    <property type="match status" value="1"/>
</dbReference>
<reference evidence="4 5" key="1">
    <citation type="journal article" date="2024" name="Nat. Commun.">
        <title>Phylogenomics reveals the evolutionary origins of lichenization in chlorophyte algae.</title>
        <authorList>
            <person name="Puginier C."/>
            <person name="Libourel C."/>
            <person name="Otte J."/>
            <person name="Skaloud P."/>
            <person name="Haon M."/>
            <person name="Grisel S."/>
            <person name="Petersen M."/>
            <person name="Berrin J.G."/>
            <person name="Delaux P.M."/>
            <person name="Dal Grande F."/>
            <person name="Keller J."/>
        </authorList>
    </citation>
    <scope>NUCLEOTIDE SEQUENCE [LARGE SCALE GENOMIC DNA]</scope>
    <source>
        <strain evidence="4 5">SAG 216-7</strain>
    </source>
</reference>
<name>A0ABR2YK89_9CHLO</name>
<dbReference type="InterPro" id="IPR008927">
    <property type="entry name" value="6-PGluconate_DH-like_C_sf"/>
</dbReference>
<dbReference type="InterPro" id="IPR036291">
    <property type="entry name" value="NAD(P)-bd_dom_sf"/>
</dbReference>
<dbReference type="InterPro" id="IPR003099">
    <property type="entry name" value="Prephen_DH"/>
</dbReference>
<dbReference type="Pfam" id="PF26213">
    <property type="entry name" value="TYRAAT1_C"/>
    <property type="match status" value="1"/>
</dbReference>
<dbReference type="Proteomes" id="UP001491310">
    <property type="component" value="Unassembled WGS sequence"/>
</dbReference>
<evidence type="ECO:0000259" key="3">
    <source>
        <dbReference type="PROSITE" id="PS51176"/>
    </source>
</evidence>
<evidence type="ECO:0000313" key="5">
    <source>
        <dbReference type="Proteomes" id="UP001491310"/>
    </source>
</evidence>
<dbReference type="Pfam" id="PF03807">
    <property type="entry name" value="F420_oxidored"/>
    <property type="match status" value="1"/>
</dbReference>
<dbReference type="SUPFAM" id="SSF51735">
    <property type="entry name" value="NAD(P)-binding Rossmann-fold domains"/>
    <property type="match status" value="1"/>
</dbReference>
<dbReference type="SUPFAM" id="SSF48179">
    <property type="entry name" value="6-phosphogluconate dehydrogenase C-terminal domain-like"/>
    <property type="match status" value="1"/>
</dbReference>
<dbReference type="InterPro" id="IPR045011">
    <property type="entry name" value="TYRAAT1/2"/>
</dbReference>
<dbReference type="PROSITE" id="PS51176">
    <property type="entry name" value="PDH_ADH"/>
    <property type="match status" value="1"/>
</dbReference>
<keyword evidence="1" id="KW-0560">Oxidoreductase</keyword>
<dbReference type="InterPro" id="IPR059064">
    <property type="entry name" value="TYRAAT2_C"/>
</dbReference>
<proteinExistence type="predicted"/>
<feature type="compositionally biased region" description="Polar residues" evidence="2">
    <location>
        <begin position="298"/>
        <end position="312"/>
    </location>
</feature>
<protein>
    <recommendedName>
        <fullName evidence="3">Prephenate/arogenate dehydrogenase domain-containing protein</fullName>
    </recommendedName>
</protein>
<gene>
    <name evidence="4" type="ORF">WJX75_009372</name>
</gene>
<comment type="caution">
    <text evidence="4">The sequence shown here is derived from an EMBL/GenBank/DDBJ whole genome shotgun (WGS) entry which is preliminary data.</text>
</comment>
<evidence type="ECO:0000313" key="4">
    <source>
        <dbReference type="EMBL" id="KAK9906866.1"/>
    </source>
</evidence>
<dbReference type="InterPro" id="IPR012070">
    <property type="entry name" value="Arogenate_DH_2"/>
</dbReference>
<dbReference type="EMBL" id="JALJOT010000010">
    <property type="protein sequence ID" value="KAK9906866.1"/>
    <property type="molecule type" value="Genomic_DNA"/>
</dbReference>
<keyword evidence="5" id="KW-1185">Reference proteome</keyword>
<dbReference type="PANTHER" id="PTHR43207:SF4">
    <property type="entry name" value="AROGENATE DEHYDROGENASE 2, CHLOROPLASTIC"/>
    <property type="match status" value="1"/>
</dbReference>
<evidence type="ECO:0000256" key="1">
    <source>
        <dbReference type="ARBA" id="ARBA00023002"/>
    </source>
</evidence>
<feature type="region of interest" description="Disordered" evidence="2">
    <location>
        <begin position="298"/>
        <end position="325"/>
    </location>
</feature>
<accession>A0ABR2YK89</accession>
<organism evidence="4 5">
    <name type="scientific">Coccomyxa subellipsoidea</name>
    <dbReference type="NCBI Taxonomy" id="248742"/>
    <lineage>
        <taxon>Eukaryota</taxon>
        <taxon>Viridiplantae</taxon>
        <taxon>Chlorophyta</taxon>
        <taxon>core chlorophytes</taxon>
        <taxon>Trebouxiophyceae</taxon>
        <taxon>Trebouxiophyceae incertae sedis</taxon>
        <taxon>Coccomyxaceae</taxon>
        <taxon>Coccomyxa</taxon>
    </lineage>
</organism>
<evidence type="ECO:0000256" key="2">
    <source>
        <dbReference type="SAM" id="MobiDB-lite"/>
    </source>
</evidence>
<sequence length="325" mass="36390">MPFDFEHKATKILAKRKQLNIGIIGFGNFGQFLAERLVQAGHTVLATSRTDYRDVASRMGVTFFTDANDFCEEHPEVVIFASSIMSMQSVVAALPVQRLKRNTLFVDVLSVKEFPKRLMLSTLPPEVDILCTHPMFGPDSGKGSWQGLNLMYERVRVSSSTQRQQRAATLLKFFEREGCRMVEMSCEEHDRIAASTQFITHTVGRILGSMDLTPTPIDTRGFQSLLNLVDNTTNDSFDLYYGLFMYNANATEELERLEHAFDSVKKQLLRRLRDVAREQLFQQAPAAAPERLLLRAGSSISDASQNGSNGAATSEREHAQSAPTT</sequence>
<feature type="domain" description="Prephenate/arogenate dehydrogenase" evidence="3">
    <location>
        <begin position="19"/>
        <end position="299"/>
    </location>
</feature>